<dbReference type="InterPro" id="IPR029058">
    <property type="entry name" value="AB_hydrolase_fold"/>
</dbReference>
<proteinExistence type="predicted"/>
<dbReference type="RefSeq" id="WP_243801650.1">
    <property type="nucleotide sequence ID" value="NZ_JALHAT010000031.1"/>
</dbReference>
<accession>A0ABT0AFU4</accession>
<gene>
    <name evidence="2" type="ORF">MTR65_15175</name>
</gene>
<evidence type="ECO:0000313" key="3">
    <source>
        <dbReference type="Proteomes" id="UP001162802"/>
    </source>
</evidence>
<dbReference type="EMBL" id="JALHAT010000031">
    <property type="protein sequence ID" value="MCJ1962036.1"/>
    <property type="molecule type" value="Genomic_DNA"/>
</dbReference>
<dbReference type="Proteomes" id="UP001162802">
    <property type="component" value="Unassembled WGS sequence"/>
</dbReference>
<dbReference type="Gene3D" id="3.40.50.1820">
    <property type="entry name" value="alpha/beta hydrolase"/>
    <property type="match status" value="1"/>
</dbReference>
<name>A0ABT0AFU4_9SPHN</name>
<evidence type="ECO:0000259" key="1">
    <source>
        <dbReference type="Pfam" id="PF12697"/>
    </source>
</evidence>
<dbReference type="Pfam" id="PF12697">
    <property type="entry name" value="Abhydrolase_6"/>
    <property type="match status" value="1"/>
</dbReference>
<sequence length="206" mass="22388">MNLLFAHGWGFDAAFWEPLAALLPEHAHVFDDRGYFGAPTPAEIEGPCLAVTHSFGTMRVLTNPPPGLVGIVAFNGFDRFSARTGRAGIPVRVIDRMLRRFTQSPETVLAEFRATCGDTAPVATPAPDRLREDLLRLRDGECPPPAVPLTSVQGRTDPLLPREMRESVFPRGEVRRVSHAGGHLLPVEDPAFCAETVRAMVGALVA</sequence>
<keyword evidence="3" id="KW-1185">Reference proteome</keyword>
<organism evidence="2 3">
    <name type="scientific">Novosphingobium mangrovi</name>
    <name type="common">ex Hu et al. 2023</name>
    <dbReference type="NCBI Taxonomy" id="2930094"/>
    <lineage>
        <taxon>Bacteria</taxon>
        <taxon>Pseudomonadati</taxon>
        <taxon>Pseudomonadota</taxon>
        <taxon>Alphaproteobacteria</taxon>
        <taxon>Sphingomonadales</taxon>
        <taxon>Sphingomonadaceae</taxon>
        <taxon>Novosphingobium</taxon>
    </lineage>
</organism>
<keyword evidence="2" id="KW-0378">Hydrolase</keyword>
<evidence type="ECO:0000313" key="2">
    <source>
        <dbReference type="EMBL" id="MCJ1962036.1"/>
    </source>
</evidence>
<protein>
    <submittedName>
        <fullName evidence="2">Alpha/beta fold hydrolase</fullName>
    </submittedName>
</protein>
<feature type="domain" description="AB hydrolase-1" evidence="1">
    <location>
        <begin position="3"/>
        <end position="195"/>
    </location>
</feature>
<dbReference type="InterPro" id="IPR000073">
    <property type="entry name" value="AB_hydrolase_1"/>
</dbReference>
<dbReference type="SUPFAM" id="SSF53474">
    <property type="entry name" value="alpha/beta-Hydrolases"/>
    <property type="match status" value="1"/>
</dbReference>
<dbReference type="GO" id="GO:0016787">
    <property type="term" value="F:hydrolase activity"/>
    <property type="evidence" value="ECO:0007669"/>
    <property type="project" value="UniProtKB-KW"/>
</dbReference>
<reference evidence="2" key="1">
    <citation type="submission" date="2022-03" db="EMBL/GenBank/DDBJ databases">
        <title>Identification of a novel bacterium isolated from mangrove sediments.</title>
        <authorList>
            <person name="Pan X."/>
        </authorList>
    </citation>
    <scope>NUCLEOTIDE SEQUENCE</scope>
    <source>
        <strain evidence="2">B2637</strain>
    </source>
</reference>
<comment type="caution">
    <text evidence="2">The sequence shown here is derived from an EMBL/GenBank/DDBJ whole genome shotgun (WGS) entry which is preliminary data.</text>
</comment>